<dbReference type="GO" id="GO:0006890">
    <property type="term" value="P:retrograde vesicle-mediated transport, Golgi to endoplasmic reticulum"/>
    <property type="evidence" value="ECO:0007669"/>
    <property type="project" value="InterPro"/>
</dbReference>
<dbReference type="GO" id="GO:0016020">
    <property type="term" value="C:membrane"/>
    <property type="evidence" value="ECO:0007669"/>
    <property type="project" value="UniProtKB-SubCell"/>
</dbReference>
<evidence type="ECO:0000256" key="2">
    <source>
        <dbReference type="ARBA" id="ARBA00022692"/>
    </source>
</evidence>
<feature type="transmembrane region" description="Helical" evidence="6">
    <location>
        <begin position="67"/>
        <end position="96"/>
    </location>
</feature>
<keyword evidence="8" id="KW-1185">Reference proteome</keyword>
<feature type="region of interest" description="Disordered" evidence="5">
    <location>
        <begin position="313"/>
        <end position="339"/>
    </location>
</feature>
<evidence type="ECO:0000256" key="4">
    <source>
        <dbReference type="ARBA" id="ARBA00023136"/>
    </source>
</evidence>
<evidence type="ECO:0000256" key="3">
    <source>
        <dbReference type="ARBA" id="ARBA00022989"/>
    </source>
</evidence>
<dbReference type="Pfam" id="PF08551">
    <property type="entry name" value="DUF1751"/>
    <property type="match status" value="1"/>
</dbReference>
<dbReference type="EMBL" id="CAHR02000123">
    <property type="protein sequence ID" value="CCG83113.1"/>
    <property type="molecule type" value="Genomic_DNA"/>
</dbReference>
<dbReference type="InterPro" id="IPR013861">
    <property type="entry name" value="TMEM115/Pdh1/Rbl19"/>
</dbReference>
<reference evidence="7 8" key="1">
    <citation type="journal article" date="2013" name="MBio">
        <title>Genome sequencing of the plant pathogen Taphrina deformans, the causal agent of peach leaf curl.</title>
        <authorList>
            <person name="Cisse O.H."/>
            <person name="Almeida J.M.G.C.F."/>
            <person name="Fonseca A."/>
            <person name="Kumar A.A."/>
            <person name="Salojaervi J."/>
            <person name="Overmyer K."/>
            <person name="Hauser P.M."/>
            <person name="Pagni M."/>
        </authorList>
    </citation>
    <scope>NUCLEOTIDE SEQUENCE [LARGE SCALE GENOMIC DNA]</scope>
    <source>
        <strain evidence="8">PYCC 5710 / ATCC 11124 / CBS 356.35 / IMI 108563 / JCM 9778 / NBRC 8474</strain>
    </source>
</reference>
<evidence type="ECO:0000256" key="6">
    <source>
        <dbReference type="SAM" id="Phobius"/>
    </source>
</evidence>
<evidence type="ECO:0000256" key="1">
    <source>
        <dbReference type="ARBA" id="ARBA00004141"/>
    </source>
</evidence>
<proteinExistence type="predicted"/>
<comment type="caution">
    <text evidence="7">The sequence shown here is derived from an EMBL/GenBank/DDBJ whole genome shotgun (WGS) entry which is preliminary data.</text>
</comment>
<keyword evidence="3 6" id="KW-1133">Transmembrane helix</keyword>
<dbReference type="SMART" id="SM01160">
    <property type="entry name" value="DUF1751"/>
    <property type="match status" value="1"/>
</dbReference>
<dbReference type="InterPro" id="IPR035952">
    <property type="entry name" value="Rhomboid-like_sf"/>
</dbReference>
<feature type="region of interest" description="Disordered" evidence="5">
    <location>
        <begin position="284"/>
        <end position="303"/>
    </location>
</feature>
<dbReference type="SUPFAM" id="SSF144091">
    <property type="entry name" value="Rhomboid-like"/>
    <property type="match status" value="1"/>
</dbReference>
<dbReference type="AlphaFoldDB" id="R4XBG2"/>
<feature type="transmembrane region" description="Helical" evidence="6">
    <location>
        <begin position="12"/>
        <end position="31"/>
    </location>
</feature>
<keyword evidence="4 6" id="KW-0472">Membrane</keyword>
<evidence type="ECO:0000313" key="7">
    <source>
        <dbReference type="EMBL" id="CCG83113.1"/>
    </source>
</evidence>
<evidence type="ECO:0000256" key="5">
    <source>
        <dbReference type="SAM" id="MobiDB-lite"/>
    </source>
</evidence>
<gene>
    <name evidence="7" type="ORF">TAPDE_003033</name>
</gene>
<dbReference type="OrthoDB" id="73612at2759"/>
<dbReference type="FunFam" id="1.20.1540.10:FF:000004">
    <property type="entry name" value="Transmembrane protein 115"/>
    <property type="match status" value="1"/>
</dbReference>
<dbReference type="eggNOG" id="KOG2890">
    <property type="taxonomic scope" value="Eukaryota"/>
</dbReference>
<dbReference type="VEuPathDB" id="FungiDB:TAPDE_003033"/>
<keyword evidence="2 6" id="KW-0812">Transmembrane</keyword>
<feature type="transmembrane region" description="Helical" evidence="6">
    <location>
        <begin position="108"/>
        <end position="130"/>
    </location>
</feature>
<evidence type="ECO:0000313" key="8">
    <source>
        <dbReference type="Proteomes" id="UP000013776"/>
    </source>
</evidence>
<feature type="transmembrane region" description="Helical" evidence="6">
    <location>
        <begin position="183"/>
        <end position="216"/>
    </location>
</feature>
<dbReference type="GO" id="GO:0005794">
    <property type="term" value="C:Golgi apparatus"/>
    <property type="evidence" value="ECO:0007669"/>
    <property type="project" value="TreeGrafter"/>
</dbReference>
<dbReference type="PANTHER" id="PTHR13377:SF3">
    <property type="entry name" value="TRANSMEMBRANE PROTEIN 115"/>
    <property type="match status" value="1"/>
</dbReference>
<sequence length="339" mass="37170">MKLPLELSRIPIVTKVTVIASTVISILFWILEFRSPVAARPTSNNAASYNPGRSAIMLTLVPRSSYYYLWTFVTSSLVCTNIFTLGLSLTSLLLGGRYIERSYSSKELVKFYGVVTLAPNVILFFALLTMRIFTRNSAWLDVSVHGSIGLQAGILVAFKQLVPEHTVTLYKQLVKIRVKHFPALFLLSTIITAPILGNYSAIATSILGFLSSWVYLRFYKVSLPDLGGQLVVLKGDASETFALSQFFPDVVQAPIDQVATVVFDFLVSVNICAPLGQDILEPANPYGHRSAGTGPGRAEAERRRTAALRALDQKMSRESAETVQSVQPGSVSLPPQVDH</sequence>
<evidence type="ECO:0008006" key="9">
    <source>
        <dbReference type="Google" id="ProtNLM"/>
    </source>
</evidence>
<dbReference type="Proteomes" id="UP000013776">
    <property type="component" value="Unassembled WGS sequence"/>
</dbReference>
<name>R4XBG2_TAPDE</name>
<dbReference type="STRING" id="1097556.R4XBG2"/>
<accession>R4XBG2</accession>
<dbReference type="Gene3D" id="1.20.1540.10">
    <property type="entry name" value="Rhomboid-like"/>
    <property type="match status" value="1"/>
</dbReference>
<protein>
    <recommendedName>
        <fullName evidence="9">Rhomboid family protein</fullName>
    </recommendedName>
</protein>
<dbReference type="PANTHER" id="PTHR13377">
    <property type="entry name" value="PLACENTAL PROTEIN 6"/>
    <property type="match status" value="1"/>
</dbReference>
<feature type="compositionally biased region" description="Polar residues" evidence="5">
    <location>
        <begin position="321"/>
        <end position="330"/>
    </location>
</feature>
<organism evidence="7 8">
    <name type="scientific">Taphrina deformans (strain PYCC 5710 / ATCC 11124 / CBS 356.35 / IMI 108563 / JCM 9778 / NBRC 8474)</name>
    <name type="common">Peach leaf curl fungus</name>
    <name type="synonym">Lalaria deformans</name>
    <dbReference type="NCBI Taxonomy" id="1097556"/>
    <lineage>
        <taxon>Eukaryota</taxon>
        <taxon>Fungi</taxon>
        <taxon>Dikarya</taxon>
        <taxon>Ascomycota</taxon>
        <taxon>Taphrinomycotina</taxon>
        <taxon>Taphrinomycetes</taxon>
        <taxon>Taphrinales</taxon>
        <taxon>Taphrinaceae</taxon>
        <taxon>Taphrina</taxon>
    </lineage>
</organism>
<comment type="subcellular location">
    <subcellularLocation>
        <location evidence="1">Membrane</location>
        <topology evidence="1">Multi-pass membrane protein</topology>
    </subcellularLocation>
</comment>